<accession>A0A5B8WFR2</accession>
<name>A0A5B8WFR2_9CAUD</name>
<keyword evidence="1" id="KW-1133">Transmembrane helix</keyword>
<reference evidence="2 3" key="1">
    <citation type="submission" date="2019-07" db="EMBL/GenBank/DDBJ databases">
        <authorList>
            <person name="Abdullah A."/>
            <person name="Lima G.C."/>
            <person name="Cuneo C.K."/>
            <person name="Ennest D.C."/>
            <person name="Fritz K.J."/>
            <person name="Johnson B.T."/>
            <person name="Larson S.M."/>
            <person name="Lemunyete M.N."/>
            <person name="Murray M.B."/>
            <person name="Osmond D.E."/>
            <person name="Patras K.A."/>
            <person name="Ransibrahmanakul S."/>
            <person name="Simpson K.A."/>
            <person name="Thull B.S."/>
            <person name="Wetzel S."/>
            <person name="Bonilla J.A."/>
            <person name="Klyczek K."/>
            <person name="Garlena R.A."/>
            <person name="Russell D.A."/>
            <person name="Pope W.H."/>
            <person name="Jacobs-Sera D."/>
            <person name="Hatfull G.F."/>
        </authorList>
    </citation>
    <scope>NUCLEOTIDE SEQUENCE [LARGE SCALE GENOMIC DNA]</scope>
</reference>
<dbReference type="EMBL" id="MN183282">
    <property type="protein sequence ID" value="QED11504.1"/>
    <property type="molecule type" value="Genomic_DNA"/>
</dbReference>
<dbReference type="Proteomes" id="UP000321915">
    <property type="component" value="Segment"/>
</dbReference>
<proteinExistence type="predicted"/>
<organism evidence="2 3">
    <name type="scientific">Arthrobacter phage Qui</name>
    <dbReference type="NCBI Taxonomy" id="2603260"/>
    <lineage>
        <taxon>Viruses</taxon>
        <taxon>Duplodnaviria</taxon>
        <taxon>Heunggongvirae</taxon>
        <taxon>Uroviricota</taxon>
        <taxon>Caudoviricetes</taxon>
        <taxon>Quivirus</taxon>
        <taxon>Quivirus qui</taxon>
    </lineage>
</organism>
<dbReference type="RefSeq" id="YP_010660379.1">
    <property type="nucleotide sequence ID" value="NC_070877.1"/>
</dbReference>
<feature type="transmembrane region" description="Helical" evidence="1">
    <location>
        <begin position="12"/>
        <end position="37"/>
    </location>
</feature>
<keyword evidence="3" id="KW-1185">Reference proteome</keyword>
<evidence type="ECO:0000256" key="1">
    <source>
        <dbReference type="SAM" id="Phobius"/>
    </source>
</evidence>
<sequence>MFRDWVEDHIIQYVALLIFTGIMLGFVGIQLISFILAMQDMVAFMFTSFVGGGISG</sequence>
<protein>
    <submittedName>
        <fullName evidence="2">Membrane protein</fullName>
    </submittedName>
</protein>
<evidence type="ECO:0000313" key="2">
    <source>
        <dbReference type="EMBL" id="QED11504.1"/>
    </source>
</evidence>
<keyword evidence="1" id="KW-0812">Transmembrane</keyword>
<evidence type="ECO:0000313" key="3">
    <source>
        <dbReference type="Proteomes" id="UP000321915"/>
    </source>
</evidence>
<gene>
    <name evidence="2" type="primary">13</name>
    <name evidence="2" type="ORF">SEA_QUI_13</name>
</gene>
<dbReference type="GeneID" id="77936376"/>
<dbReference type="KEGG" id="vg:77936376"/>
<keyword evidence="1" id="KW-0472">Membrane</keyword>